<feature type="transmembrane region" description="Helical" evidence="1">
    <location>
        <begin position="18"/>
        <end position="35"/>
    </location>
</feature>
<feature type="transmembrane region" description="Helical" evidence="1">
    <location>
        <begin position="90"/>
        <end position="110"/>
    </location>
</feature>
<feature type="transmembrane region" description="Helical" evidence="1">
    <location>
        <begin position="130"/>
        <end position="156"/>
    </location>
</feature>
<dbReference type="NCBIfam" id="TIGR04370">
    <property type="entry name" value="glyco_rpt_poly"/>
    <property type="match status" value="1"/>
</dbReference>
<feature type="transmembrane region" description="Helical" evidence="1">
    <location>
        <begin position="201"/>
        <end position="234"/>
    </location>
</feature>
<dbReference type="InterPro" id="IPR029468">
    <property type="entry name" value="O-ag_pol_Wzy"/>
</dbReference>
<dbReference type="AlphaFoldDB" id="A0A8S8X745"/>
<feature type="transmembrane region" description="Helical" evidence="1">
    <location>
        <begin position="47"/>
        <end position="70"/>
    </location>
</feature>
<evidence type="ECO:0008006" key="4">
    <source>
        <dbReference type="Google" id="ProtNLM"/>
    </source>
</evidence>
<name>A0A8S8X745_9PROT</name>
<organism evidence="2 3">
    <name type="scientific">Roseiterribacter gracilis</name>
    <dbReference type="NCBI Taxonomy" id="2812848"/>
    <lineage>
        <taxon>Bacteria</taxon>
        <taxon>Pseudomonadati</taxon>
        <taxon>Pseudomonadota</taxon>
        <taxon>Alphaproteobacteria</taxon>
        <taxon>Rhodospirillales</taxon>
        <taxon>Roseiterribacteraceae</taxon>
        <taxon>Roseiterribacter</taxon>
    </lineage>
</organism>
<feature type="transmembrane region" description="Helical" evidence="1">
    <location>
        <begin position="240"/>
        <end position="257"/>
    </location>
</feature>
<dbReference type="Proteomes" id="UP000681075">
    <property type="component" value="Unassembled WGS sequence"/>
</dbReference>
<proteinExistence type="predicted"/>
<comment type="caution">
    <text evidence="2">The sequence shown here is derived from an EMBL/GenBank/DDBJ whole genome shotgun (WGS) entry which is preliminary data.</text>
</comment>
<keyword evidence="1" id="KW-0472">Membrane</keyword>
<keyword evidence="1" id="KW-1133">Transmembrane helix</keyword>
<evidence type="ECO:0000313" key="2">
    <source>
        <dbReference type="EMBL" id="GIL38074.1"/>
    </source>
</evidence>
<protein>
    <recommendedName>
        <fullName evidence="4">Oligosaccharide repeat unit polymerase</fullName>
    </recommendedName>
</protein>
<keyword evidence="3" id="KW-1185">Reference proteome</keyword>
<feature type="transmembrane region" description="Helical" evidence="1">
    <location>
        <begin position="176"/>
        <end position="194"/>
    </location>
</feature>
<gene>
    <name evidence="2" type="ORF">TMPK1_03110</name>
</gene>
<keyword evidence="1" id="KW-0812">Transmembrane</keyword>
<dbReference type="RefSeq" id="WP_420240993.1">
    <property type="nucleotide sequence ID" value="NZ_BOPV01000001.1"/>
</dbReference>
<evidence type="ECO:0000256" key="1">
    <source>
        <dbReference type="SAM" id="Phobius"/>
    </source>
</evidence>
<accession>A0A8S8X745</accession>
<dbReference type="EMBL" id="BOPV01000001">
    <property type="protein sequence ID" value="GIL38074.1"/>
    <property type="molecule type" value="Genomic_DNA"/>
</dbReference>
<dbReference type="Pfam" id="PF14296">
    <property type="entry name" value="O-ag_pol_Wzy"/>
    <property type="match status" value="1"/>
</dbReference>
<feature type="transmembrane region" description="Helical" evidence="1">
    <location>
        <begin position="356"/>
        <end position="379"/>
    </location>
</feature>
<feature type="transmembrane region" description="Helical" evidence="1">
    <location>
        <begin position="399"/>
        <end position="430"/>
    </location>
</feature>
<reference evidence="2" key="1">
    <citation type="submission" date="2021-02" db="EMBL/GenBank/DDBJ databases">
        <title>Genome sequence of Rhodospirillales sp. strain TMPK1 isolated from soil.</title>
        <authorList>
            <person name="Nakai R."/>
            <person name="Kusada H."/>
            <person name="Tamaki H."/>
        </authorList>
    </citation>
    <scope>NUCLEOTIDE SEQUENCE</scope>
    <source>
        <strain evidence="2">TMPK1</strain>
    </source>
</reference>
<sequence length="445" mass="50081">MNNTVTDYALLPLEKVSVWMWLAIVLATVMFLAFWRRDAQRWGVISFNSWFFGYGFYLKIFLMYPFALSLENIRVVGRSFETVLENLDHAFVITLGGIVCMLIGMALSRLSPRPHLRVADLIFDALRRGWFTRVGAFLAALIAISMSLLLLTLGFQVFAGRTLVFERPELRPIFNLWYEVVPFCAIVLILWGVAAKKRTTLWIGVAVLGLGFIGGTRTTVILTAVTAGICVAMVHRLRRTWLLIFGAVALLGVAVLMKQLRDGDVSQQISFGRQLSSTFYNGDISDLREFAWTLSGFDDQSFYYGRTYVAGWLAFIPSYISDFRTTYGIGRVTARLAGLDPDFHSGLRPPVFGEPYLNFGWVGVILGGLWYGFVVGRLMRWIRQGVDQDVGVDRYARVWAGFLMLQIIDAVIFSGAFFAVYILAALLMVGRLIGRGERRRGLQAT</sequence>
<evidence type="ECO:0000313" key="3">
    <source>
        <dbReference type="Proteomes" id="UP000681075"/>
    </source>
</evidence>